<reference evidence="1 2" key="1">
    <citation type="journal article" date="2019" name="Sci. Rep.">
        <title>Orb-weaving spider Araneus ventricosus genome elucidates the spidroin gene catalogue.</title>
        <authorList>
            <person name="Kono N."/>
            <person name="Nakamura H."/>
            <person name="Ohtoshi R."/>
            <person name="Moran D.A.P."/>
            <person name="Shinohara A."/>
            <person name="Yoshida Y."/>
            <person name="Fujiwara M."/>
            <person name="Mori M."/>
            <person name="Tomita M."/>
            <person name="Arakawa K."/>
        </authorList>
    </citation>
    <scope>NUCLEOTIDE SEQUENCE [LARGE SCALE GENOMIC DNA]</scope>
</reference>
<keyword evidence="2" id="KW-1185">Reference proteome</keyword>
<comment type="caution">
    <text evidence="1">The sequence shown here is derived from an EMBL/GenBank/DDBJ whole genome shotgun (WGS) entry which is preliminary data.</text>
</comment>
<proteinExistence type="predicted"/>
<dbReference type="AlphaFoldDB" id="A0A4Y2ICZ4"/>
<dbReference type="Proteomes" id="UP000499080">
    <property type="component" value="Unassembled WGS sequence"/>
</dbReference>
<gene>
    <name evidence="1" type="ORF">AVEN_173353_1</name>
</gene>
<evidence type="ECO:0000313" key="2">
    <source>
        <dbReference type="Proteomes" id="UP000499080"/>
    </source>
</evidence>
<accession>A0A4Y2ICZ4</accession>
<protein>
    <submittedName>
        <fullName evidence="1">Uncharacterized protein</fullName>
    </submittedName>
</protein>
<organism evidence="1 2">
    <name type="scientific">Araneus ventricosus</name>
    <name type="common">Orbweaver spider</name>
    <name type="synonym">Epeira ventricosa</name>
    <dbReference type="NCBI Taxonomy" id="182803"/>
    <lineage>
        <taxon>Eukaryota</taxon>
        <taxon>Metazoa</taxon>
        <taxon>Ecdysozoa</taxon>
        <taxon>Arthropoda</taxon>
        <taxon>Chelicerata</taxon>
        <taxon>Arachnida</taxon>
        <taxon>Araneae</taxon>
        <taxon>Araneomorphae</taxon>
        <taxon>Entelegynae</taxon>
        <taxon>Araneoidea</taxon>
        <taxon>Araneidae</taxon>
        <taxon>Araneus</taxon>
    </lineage>
</organism>
<evidence type="ECO:0000313" key="1">
    <source>
        <dbReference type="EMBL" id="GBM74936.1"/>
    </source>
</evidence>
<dbReference type="EMBL" id="BGPR01002527">
    <property type="protein sequence ID" value="GBM74936.1"/>
    <property type="molecule type" value="Genomic_DNA"/>
</dbReference>
<sequence length="95" mass="11216">MHATIQQKKSLNCYPLFLPHFVLWTVRIVPIDEASVGIGDKIKELQCKQYGCDFLERLYFMVEKIVRENSFQVTPYMSRCHRRKGISSNKAKPFY</sequence>
<name>A0A4Y2ICZ4_ARAVE</name>